<protein>
    <submittedName>
        <fullName evidence="1">Uncharacterized protein</fullName>
    </submittedName>
</protein>
<name>A0AA49GHW5_9BACT</name>
<evidence type="ECO:0000313" key="1">
    <source>
        <dbReference type="EMBL" id="WKN35135.1"/>
    </source>
</evidence>
<sequence length="269" mass="29978">MALTDHSDVFASFHEDGFNRIIEHIMQQRPSLFNYGTPDLVQNPQQLCQKINAHPAVEKAQNPLIKQIDYLPIIGYDGPFGFSFGLQLTDFKIDFHPSNVIGLPPQLNPPLKEQELALTAQACAGLGCPDPEFIERLISILPDPKQDERERPDDEPRKPLSPMPFRGLTCFCLEVFGVVKAVQQNGYLSLRLQGLEIKDILPAGLEDSIECYISTMLKLAILPKVRIALEDLIFELTDFLSVGPTPISADVPFNPNVSQDQIAVFADLI</sequence>
<organism evidence="1">
    <name type="scientific">Roseihalotalea indica</name>
    <dbReference type="NCBI Taxonomy" id="2867963"/>
    <lineage>
        <taxon>Bacteria</taxon>
        <taxon>Pseudomonadati</taxon>
        <taxon>Bacteroidota</taxon>
        <taxon>Cytophagia</taxon>
        <taxon>Cytophagales</taxon>
        <taxon>Catalimonadaceae</taxon>
        <taxon>Roseihalotalea</taxon>
    </lineage>
</organism>
<reference evidence="1" key="2">
    <citation type="journal article" date="2024" name="Antonie Van Leeuwenhoek">
        <title>Roseihalotalea indica gen. nov., sp. nov., a halophilic Bacteroidetes from mesopelagic Southwest Indian Ocean with higher carbohydrate metabolic potential.</title>
        <authorList>
            <person name="Chen B."/>
            <person name="Zhang M."/>
            <person name="Lin D."/>
            <person name="Ye J."/>
            <person name="Tang K."/>
        </authorList>
    </citation>
    <scope>NUCLEOTIDE SEQUENCE</scope>
    <source>
        <strain evidence="1">TK19036</strain>
    </source>
</reference>
<dbReference type="AlphaFoldDB" id="A0AA49GHW5"/>
<gene>
    <name evidence="1" type="ORF">K4G66_22420</name>
</gene>
<proteinExistence type="predicted"/>
<dbReference type="EMBL" id="CP120682">
    <property type="protein sequence ID" value="WKN35135.1"/>
    <property type="molecule type" value="Genomic_DNA"/>
</dbReference>
<accession>A0AA49GHW5</accession>
<reference evidence="1" key="1">
    <citation type="journal article" date="2023" name="Comput. Struct. Biotechnol. J.">
        <title>Discovery of a novel marine Bacteroidetes with a rich repertoire of carbohydrate-active enzymes.</title>
        <authorList>
            <person name="Chen B."/>
            <person name="Liu G."/>
            <person name="Chen Q."/>
            <person name="Wang H."/>
            <person name="Liu L."/>
            <person name="Tang K."/>
        </authorList>
    </citation>
    <scope>NUCLEOTIDE SEQUENCE</scope>
    <source>
        <strain evidence="1">TK19036</strain>
    </source>
</reference>